<evidence type="ECO:0000313" key="2">
    <source>
        <dbReference type="Proteomes" id="UP001217089"/>
    </source>
</evidence>
<gene>
    <name evidence="1" type="ORF">KUTeg_009631</name>
</gene>
<dbReference type="Proteomes" id="UP001217089">
    <property type="component" value="Unassembled WGS sequence"/>
</dbReference>
<evidence type="ECO:0000313" key="1">
    <source>
        <dbReference type="EMBL" id="KAJ8312258.1"/>
    </source>
</evidence>
<sequence length="185" mass="22208">MSMGSTLFFNGQQSRYPYWTNYGPTTPKYPSSQEMFRRESPDKYTLVRERVSHQHWTDKWYDSGYPTLRREELPKLTDRQEPCNQPWQYNVGTSAVPKWTKDQKDWPIHPKYLVQGKPATETTRARGINRLTIPREENLYPFSNFMTSQYRRPVYSIYGHLQKDPVYGVTHQHNRHGNMPFEDYY</sequence>
<name>A0ABQ9F4F7_TEGGR</name>
<proteinExistence type="predicted"/>
<reference evidence="1 2" key="1">
    <citation type="submission" date="2022-12" db="EMBL/GenBank/DDBJ databases">
        <title>Chromosome-level genome of Tegillarca granosa.</title>
        <authorList>
            <person name="Kim J."/>
        </authorList>
    </citation>
    <scope>NUCLEOTIDE SEQUENCE [LARGE SCALE GENOMIC DNA]</scope>
    <source>
        <strain evidence="1">Teg-2019</strain>
        <tissue evidence="1">Adductor muscle</tissue>
    </source>
</reference>
<comment type="caution">
    <text evidence="1">The sequence shown here is derived from an EMBL/GenBank/DDBJ whole genome shotgun (WGS) entry which is preliminary data.</text>
</comment>
<organism evidence="1 2">
    <name type="scientific">Tegillarca granosa</name>
    <name type="common">Malaysian cockle</name>
    <name type="synonym">Anadara granosa</name>
    <dbReference type="NCBI Taxonomy" id="220873"/>
    <lineage>
        <taxon>Eukaryota</taxon>
        <taxon>Metazoa</taxon>
        <taxon>Spiralia</taxon>
        <taxon>Lophotrochozoa</taxon>
        <taxon>Mollusca</taxon>
        <taxon>Bivalvia</taxon>
        <taxon>Autobranchia</taxon>
        <taxon>Pteriomorphia</taxon>
        <taxon>Arcoida</taxon>
        <taxon>Arcoidea</taxon>
        <taxon>Arcidae</taxon>
        <taxon>Tegillarca</taxon>
    </lineage>
</organism>
<keyword evidence="2" id="KW-1185">Reference proteome</keyword>
<dbReference type="EMBL" id="JARBDR010000440">
    <property type="protein sequence ID" value="KAJ8312258.1"/>
    <property type="molecule type" value="Genomic_DNA"/>
</dbReference>
<accession>A0ABQ9F4F7</accession>
<protein>
    <submittedName>
        <fullName evidence="1">Uncharacterized protein</fullName>
    </submittedName>
</protein>